<protein>
    <submittedName>
        <fullName evidence="14">Gastrula zinc finger protein XlCGF71.1-like</fullName>
    </submittedName>
</protein>
<dbReference type="InterPro" id="IPR013087">
    <property type="entry name" value="Znf_C2H2_type"/>
</dbReference>
<dbReference type="FunFam" id="3.30.160.60:FF:000322">
    <property type="entry name" value="GDNF-inducible zinc finger protein 1"/>
    <property type="match status" value="1"/>
</dbReference>
<feature type="non-terminal residue" evidence="14">
    <location>
        <position position="1"/>
    </location>
</feature>
<dbReference type="AlphaFoldDB" id="A0A3Q0J2E6"/>
<feature type="domain" description="C2H2-type" evidence="12">
    <location>
        <begin position="204"/>
        <end position="232"/>
    </location>
</feature>
<proteinExistence type="predicted"/>
<evidence type="ECO:0000256" key="9">
    <source>
        <dbReference type="ARBA" id="ARBA00023242"/>
    </source>
</evidence>
<dbReference type="RefSeq" id="XP_026680895.1">
    <property type="nucleotide sequence ID" value="XM_026825094.1"/>
</dbReference>
<keyword evidence="7" id="KW-0238">DNA-binding</keyword>
<feature type="domain" description="C2H2-type" evidence="12">
    <location>
        <begin position="233"/>
        <end position="260"/>
    </location>
</feature>
<dbReference type="Proteomes" id="UP000079169">
    <property type="component" value="Unplaced"/>
</dbReference>
<dbReference type="Pfam" id="PF13894">
    <property type="entry name" value="zf-C2H2_4"/>
    <property type="match status" value="1"/>
</dbReference>
<feature type="compositionally biased region" description="Basic and acidic residues" evidence="11">
    <location>
        <begin position="256"/>
        <end position="268"/>
    </location>
</feature>
<evidence type="ECO:0000256" key="6">
    <source>
        <dbReference type="ARBA" id="ARBA00023015"/>
    </source>
</evidence>
<evidence type="ECO:0000256" key="8">
    <source>
        <dbReference type="ARBA" id="ARBA00023163"/>
    </source>
</evidence>
<dbReference type="FunFam" id="3.30.160.60:FF:001182">
    <property type="entry name" value="Zinc finger, C2H2 type"/>
    <property type="match status" value="1"/>
</dbReference>
<name>A0A3Q0J2E6_DIACI</name>
<feature type="domain" description="C2H2-type" evidence="12">
    <location>
        <begin position="118"/>
        <end position="145"/>
    </location>
</feature>
<dbReference type="STRING" id="121845.A0A3Q0J2E6"/>
<evidence type="ECO:0000256" key="1">
    <source>
        <dbReference type="ARBA" id="ARBA00004123"/>
    </source>
</evidence>
<reference evidence="14" key="1">
    <citation type="submission" date="2025-08" db="UniProtKB">
        <authorList>
            <consortium name="RefSeq"/>
        </authorList>
    </citation>
    <scope>IDENTIFICATION</scope>
</reference>
<dbReference type="GO" id="GO:0008270">
    <property type="term" value="F:zinc ion binding"/>
    <property type="evidence" value="ECO:0007669"/>
    <property type="project" value="UniProtKB-KW"/>
</dbReference>
<keyword evidence="5" id="KW-0862">Zinc</keyword>
<keyword evidence="13" id="KW-1185">Reference proteome</keyword>
<dbReference type="PANTHER" id="PTHR24390:SF159">
    <property type="entry name" value="GROWTH FACTOR INDEPENDENT 1 TRANSCRIPTIONAL REPRESSOR"/>
    <property type="match status" value="1"/>
</dbReference>
<dbReference type="GO" id="GO:0000978">
    <property type="term" value="F:RNA polymerase II cis-regulatory region sequence-specific DNA binding"/>
    <property type="evidence" value="ECO:0007669"/>
    <property type="project" value="TreeGrafter"/>
</dbReference>
<dbReference type="PaxDb" id="121845-A0A3Q0J2E6"/>
<dbReference type="SMART" id="SM00355">
    <property type="entry name" value="ZnF_C2H2"/>
    <property type="match status" value="8"/>
</dbReference>
<feature type="region of interest" description="Disordered" evidence="11">
    <location>
        <begin position="249"/>
        <end position="268"/>
    </location>
</feature>
<feature type="domain" description="C2H2-type" evidence="12">
    <location>
        <begin position="89"/>
        <end position="117"/>
    </location>
</feature>
<gene>
    <name evidence="14" type="primary">LOC108252640</name>
</gene>
<comment type="subcellular location">
    <subcellularLocation>
        <location evidence="1">Nucleus</location>
    </subcellularLocation>
</comment>
<dbReference type="KEGG" id="dci:108252640"/>
<dbReference type="Pfam" id="PF00096">
    <property type="entry name" value="zf-C2H2"/>
    <property type="match status" value="6"/>
</dbReference>
<organism evidence="13 14">
    <name type="scientific">Diaphorina citri</name>
    <name type="common">Asian citrus psyllid</name>
    <dbReference type="NCBI Taxonomy" id="121845"/>
    <lineage>
        <taxon>Eukaryota</taxon>
        <taxon>Metazoa</taxon>
        <taxon>Ecdysozoa</taxon>
        <taxon>Arthropoda</taxon>
        <taxon>Hexapoda</taxon>
        <taxon>Insecta</taxon>
        <taxon>Pterygota</taxon>
        <taxon>Neoptera</taxon>
        <taxon>Paraneoptera</taxon>
        <taxon>Hemiptera</taxon>
        <taxon>Sternorrhyncha</taxon>
        <taxon>Psylloidea</taxon>
        <taxon>Psyllidae</taxon>
        <taxon>Diaphorininae</taxon>
        <taxon>Diaphorina</taxon>
    </lineage>
</organism>
<feature type="domain" description="C2H2-type" evidence="12">
    <location>
        <begin position="146"/>
        <end position="173"/>
    </location>
</feature>
<evidence type="ECO:0000313" key="13">
    <source>
        <dbReference type="Proteomes" id="UP000079169"/>
    </source>
</evidence>
<dbReference type="SUPFAM" id="SSF57667">
    <property type="entry name" value="beta-beta-alpha zinc fingers"/>
    <property type="match status" value="4"/>
</dbReference>
<evidence type="ECO:0000256" key="4">
    <source>
        <dbReference type="ARBA" id="ARBA00022771"/>
    </source>
</evidence>
<dbReference type="GO" id="GO:0005634">
    <property type="term" value="C:nucleus"/>
    <property type="evidence" value="ECO:0007669"/>
    <property type="project" value="UniProtKB-SubCell"/>
</dbReference>
<keyword evidence="3" id="KW-0677">Repeat</keyword>
<dbReference type="GO" id="GO:0003700">
    <property type="term" value="F:DNA-binding transcription factor activity"/>
    <property type="evidence" value="ECO:0007669"/>
    <property type="project" value="TreeGrafter"/>
</dbReference>
<dbReference type="PANTHER" id="PTHR24390">
    <property type="entry name" value="ZINC FINGER PROTEIN"/>
    <property type="match status" value="1"/>
</dbReference>
<evidence type="ECO:0000256" key="2">
    <source>
        <dbReference type="ARBA" id="ARBA00022723"/>
    </source>
</evidence>
<dbReference type="GeneID" id="108252640"/>
<dbReference type="GO" id="GO:0006357">
    <property type="term" value="P:regulation of transcription by RNA polymerase II"/>
    <property type="evidence" value="ECO:0007669"/>
    <property type="project" value="TreeGrafter"/>
</dbReference>
<keyword evidence="6" id="KW-0805">Transcription regulation</keyword>
<dbReference type="InterPro" id="IPR036236">
    <property type="entry name" value="Znf_C2H2_sf"/>
</dbReference>
<evidence type="ECO:0000256" key="5">
    <source>
        <dbReference type="ARBA" id="ARBA00022833"/>
    </source>
</evidence>
<dbReference type="Gene3D" id="3.30.160.60">
    <property type="entry name" value="Classic Zinc Finger"/>
    <property type="match status" value="6"/>
</dbReference>
<keyword evidence="2" id="KW-0479">Metal-binding</keyword>
<feature type="domain" description="C2H2-type" evidence="12">
    <location>
        <begin position="61"/>
        <end position="88"/>
    </location>
</feature>
<sequence length="268" mass="31323">FSRLTCDQCHSTEEAGCKCNRQLLQCSLCSETFKSKPSLRAHIWKCQMEPQTILETYNILSQCPVCKLTFTDKRKLKSHLKTHSIERSYTCHHCGKQLCGASNLSLHIKSVHLKIKDHSCDVCDKSFVNRAGLRLHKLIHSEERGFVCDLCGASFKQRPALWAHKKLHDAKLEYKFKCILCDRKFHRNSKLNSHMRTHSDVRPYKCDICEQHFKFNYDIQMHKRCVHSNIRPYQCTLCSASFKRSSHLKQHGKTHIKPEHDLKTKMNL</sequence>
<evidence type="ECO:0000256" key="7">
    <source>
        <dbReference type="ARBA" id="ARBA00023125"/>
    </source>
</evidence>
<evidence type="ECO:0000256" key="11">
    <source>
        <dbReference type="SAM" id="MobiDB-lite"/>
    </source>
</evidence>
<keyword evidence="8" id="KW-0804">Transcription</keyword>
<evidence type="ECO:0000313" key="14">
    <source>
        <dbReference type="RefSeq" id="XP_026680895.1"/>
    </source>
</evidence>
<feature type="domain" description="C2H2-type" evidence="12">
    <location>
        <begin position="176"/>
        <end position="203"/>
    </location>
</feature>
<evidence type="ECO:0000256" key="3">
    <source>
        <dbReference type="ARBA" id="ARBA00022737"/>
    </source>
</evidence>
<dbReference type="PROSITE" id="PS50157">
    <property type="entry name" value="ZINC_FINGER_C2H2_2"/>
    <property type="match status" value="7"/>
</dbReference>
<dbReference type="PROSITE" id="PS00028">
    <property type="entry name" value="ZINC_FINGER_C2H2_1"/>
    <property type="match status" value="7"/>
</dbReference>
<keyword evidence="9" id="KW-0539">Nucleus</keyword>
<accession>A0A3Q0J2E6</accession>
<evidence type="ECO:0000256" key="10">
    <source>
        <dbReference type="PROSITE-ProRule" id="PRU00042"/>
    </source>
</evidence>
<evidence type="ECO:0000259" key="12">
    <source>
        <dbReference type="PROSITE" id="PS50157"/>
    </source>
</evidence>
<keyword evidence="4 10" id="KW-0863">Zinc-finger</keyword>